<name>A0AC35FQD0_9BILA</name>
<evidence type="ECO:0000313" key="1">
    <source>
        <dbReference type="Proteomes" id="UP000887580"/>
    </source>
</evidence>
<reference evidence="2" key="1">
    <citation type="submission" date="2022-11" db="UniProtKB">
        <authorList>
            <consortium name="WormBaseParasite"/>
        </authorList>
    </citation>
    <scope>IDENTIFICATION</scope>
</reference>
<dbReference type="Proteomes" id="UP000887580">
    <property type="component" value="Unplaced"/>
</dbReference>
<sequence>MDMFDKDICDFVGKYSSELDIGQNYLSLQNESDEQNINQNDEEFVLSKLEIQENTEGFHGNGHDMTYSDPNEMIVVQHEEINKGISNKLAIPSNTNHIFKSASLPATPITVSAKKQRKSYRNCCRAMKTWLINKPETFLPTAEAEFSKYSAEVIESLKMKPSKVGRPRLKIGKLS</sequence>
<organism evidence="1 2">
    <name type="scientific">Panagrolaimus sp. PS1159</name>
    <dbReference type="NCBI Taxonomy" id="55785"/>
    <lineage>
        <taxon>Eukaryota</taxon>
        <taxon>Metazoa</taxon>
        <taxon>Ecdysozoa</taxon>
        <taxon>Nematoda</taxon>
        <taxon>Chromadorea</taxon>
        <taxon>Rhabditida</taxon>
        <taxon>Tylenchina</taxon>
        <taxon>Panagrolaimomorpha</taxon>
        <taxon>Panagrolaimoidea</taxon>
        <taxon>Panagrolaimidae</taxon>
        <taxon>Panagrolaimus</taxon>
    </lineage>
</organism>
<accession>A0AC35FQD0</accession>
<evidence type="ECO:0000313" key="2">
    <source>
        <dbReference type="WBParaSite" id="PS1159_v2.g19240.t1"/>
    </source>
</evidence>
<proteinExistence type="predicted"/>
<dbReference type="WBParaSite" id="PS1159_v2.g19240.t1">
    <property type="protein sequence ID" value="PS1159_v2.g19240.t1"/>
    <property type="gene ID" value="PS1159_v2.g19240"/>
</dbReference>
<protein>
    <submittedName>
        <fullName evidence="2">Uncharacterized protein</fullName>
    </submittedName>
</protein>